<dbReference type="AlphaFoldDB" id="A0AAV3T4N2"/>
<dbReference type="Pfam" id="PF23922">
    <property type="entry name" value="DUF7261"/>
    <property type="match status" value="1"/>
</dbReference>
<sequence>MIDTQSDRGQLILAGAVSFALILIAIALVFSTTLFTASVGSSGTVETVADGTGVEQSVENTTATLIHEVNEDVDNGYPDELEENVSTYNNLLANSTAASGPTYVNVTVVETGPSDSDAEIDWAEVRIIYETSAVQRETTINVSAP</sequence>
<keyword evidence="1" id="KW-1133">Transmembrane helix</keyword>
<organism evidence="2 3">
    <name type="scientific">Natronoarchaeum mannanilyticum</name>
    <dbReference type="NCBI Taxonomy" id="926360"/>
    <lineage>
        <taxon>Archaea</taxon>
        <taxon>Methanobacteriati</taxon>
        <taxon>Methanobacteriota</taxon>
        <taxon>Stenosarchaea group</taxon>
        <taxon>Halobacteria</taxon>
        <taxon>Halobacteriales</taxon>
        <taxon>Natronoarchaeaceae</taxon>
    </lineage>
</organism>
<protein>
    <recommendedName>
        <fullName evidence="4">Flagellin</fullName>
    </recommendedName>
</protein>
<dbReference type="Proteomes" id="UP001500420">
    <property type="component" value="Unassembled WGS sequence"/>
</dbReference>
<keyword evidence="1" id="KW-0472">Membrane</keyword>
<keyword evidence="3" id="KW-1185">Reference proteome</keyword>
<reference evidence="2 3" key="1">
    <citation type="journal article" date="2019" name="Int. J. Syst. Evol. Microbiol.">
        <title>The Global Catalogue of Microorganisms (GCM) 10K type strain sequencing project: providing services to taxonomists for standard genome sequencing and annotation.</title>
        <authorList>
            <consortium name="The Broad Institute Genomics Platform"/>
            <consortium name="The Broad Institute Genome Sequencing Center for Infectious Disease"/>
            <person name="Wu L."/>
            <person name="Ma J."/>
        </authorList>
    </citation>
    <scope>NUCLEOTIDE SEQUENCE [LARGE SCALE GENOMIC DNA]</scope>
    <source>
        <strain evidence="2 3">JCM 16328</strain>
    </source>
</reference>
<accession>A0AAV3T4N2</accession>
<gene>
    <name evidence="2" type="ORF">GCM10009020_00960</name>
</gene>
<keyword evidence="1" id="KW-0812">Transmembrane</keyword>
<evidence type="ECO:0008006" key="4">
    <source>
        <dbReference type="Google" id="ProtNLM"/>
    </source>
</evidence>
<evidence type="ECO:0000313" key="2">
    <source>
        <dbReference type="EMBL" id="GAA0660717.1"/>
    </source>
</evidence>
<evidence type="ECO:0000313" key="3">
    <source>
        <dbReference type="Proteomes" id="UP001500420"/>
    </source>
</evidence>
<dbReference type="EMBL" id="BAAADV010000001">
    <property type="protein sequence ID" value="GAA0660717.1"/>
    <property type="molecule type" value="Genomic_DNA"/>
</dbReference>
<dbReference type="InterPro" id="IPR055685">
    <property type="entry name" value="DUF7261"/>
</dbReference>
<evidence type="ECO:0000256" key="1">
    <source>
        <dbReference type="SAM" id="Phobius"/>
    </source>
</evidence>
<dbReference type="RefSeq" id="WP_343771846.1">
    <property type="nucleotide sequence ID" value="NZ_BAAADV010000001.1"/>
</dbReference>
<feature type="transmembrane region" description="Helical" evidence="1">
    <location>
        <begin position="12"/>
        <end position="35"/>
    </location>
</feature>
<name>A0AAV3T4N2_9EURY</name>
<comment type="caution">
    <text evidence="2">The sequence shown here is derived from an EMBL/GenBank/DDBJ whole genome shotgun (WGS) entry which is preliminary data.</text>
</comment>
<proteinExistence type="predicted"/>